<evidence type="ECO:0000256" key="1">
    <source>
        <dbReference type="ARBA" id="ARBA00023015"/>
    </source>
</evidence>
<sequence>MNLPPLVQTFVLHFGEMGSRWGINRTVGQIYALLYVSAEPLNAEDIVERLGVSRSNVSMGLKELQAWNLVRLQHKPGDRRDYFTTPDDIWQIVRTLAEERKKREVDPTMTLLREVLMQEPASVEERHAQERMREMHDLFELLTAWYADMRRLETERLVQLLSLGSKVQKILEMKDRLMVLPGGRKGARRTPSPDSE</sequence>
<evidence type="ECO:0000313" key="7">
    <source>
        <dbReference type="Proteomes" id="UP000323142"/>
    </source>
</evidence>
<dbReference type="Gene3D" id="1.10.10.10">
    <property type="entry name" value="Winged helix-like DNA-binding domain superfamily/Winged helix DNA-binding domain"/>
    <property type="match status" value="1"/>
</dbReference>
<reference evidence="6 7" key="2">
    <citation type="submission" date="2019-09" db="EMBL/GenBank/DDBJ databases">
        <authorList>
            <person name="Jin C."/>
        </authorList>
    </citation>
    <scope>NUCLEOTIDE SEQUENCE [LARGE SCALE GENOMIC DNA]</scope>
    <source>
        <strain evidence="6 7">BN140002</strain>
    </source>
</reference>
<proteinExistence type="inferred from homology"/>
<reference evidence="6 7" key="1">
    <citation type="submission" date="2019-09" db="EMBL/GenBank/DDBJ databases">
        <title>Salinarimonas rosea gen. nov., sp. nov., a new member of the a-2 subgroup of the Proteobacteria.</title>
        <authorList>
            <person name="Liu J."/>
        </authorList>
    </citation>
    <scope>NUCLEOTIDE SEQUENCE [LARGE SCALE GENOMIC DNA]</scope>
    <source>
        <strain evidence="6 7">BN140002</strain>
    </source>
</reference>
<dbReference type="GO" id="GO:0003677">
    <property type="term" value="F:DNA binding"/>
    <property type="evidence" value="ECO:0007669"/>
    <property type="project" value="UniProtKB-UniRule"/>
</dbReference>
<dbReference type="InterPro" id="IPR026282">
    <property type="entry name" value="MJ1563"/>
</dbReference>
<dbReference type="InterPro" id="IPR052362">
    <property type="entry name" value="HTH-GbsR_regulator"/>
</dbReference>
<comment type="similarity">
    <text evidence="4">Belongs to the GbsR family.</text>
</comment>
<dbReference type="GO" id="GO:0003700">
    <property type="term" value="F:DNA-binding transcription factor activity"/>
    <property type="evidence" value="ECO:0007669"/>
    <property type="project" value="InterPro"/>
</dbReference>
<dbReference type="RefSeq" id="WP_149815889.1">
    <property type="nucleotide sequence ID" value="NZ_VUOA01000009.1"/>
</dbReference>
<dbReference type="InterPro" id="IPR036390">
    <property type="entry name" value="WH_DNA-bd_sf"/>
</dbReference>
<keyword evidence="3 4" id="KW-0804">Transcription</keyword>
<dbReference type="OrthoDB" id="9792628at2"/>
<dbReference type="PANTHER" id="PTHR38465:SF1">
    <property type="entry name" value="HTH-TYPE TRANSCRIPTIONAL REGULATOR MJ1563-RELATED"/>
    <property type="match status" value="1"/>
</dbReference>
<organism evidence="6 7">
    <name type="scientific">Salinarimonas soli</name>
    <dbReference type="NCBI Taxonomy" id="1638099"/>
    <lineage>
        <taxon>Bacteria</taxon>
        <taxon>Pseudomonadati</taxon>
        <taxon>Pseudomonadota</taxon>
        <taxon>Alphaproteobacteria</taxon>
        <taxon>Hyphomicrobiales</taxon>
        <taxon>Salinarimonadaceae</taxon>
        <taxon>Salinarimonas</taxon>
    </lineage>
</organism>
<evidence type="ECO:0000313" key="6">
    <source>
        <dbReference type="EMBL" id="KAA2241108.1"/>
    </source>
</evidence>
<dbReference type="AlphaFoldDB" id="A0A5B2VR13"/>
<evidence type="ECO:0000259" key="5">
    <source>
        <dbReference type="Pfam" id="PF12802"/>
    </source>
</evidence>
<keyword evidence="7" id="KW-1185">Reference proteome</keyword>
<comment type="caution">
    <text evidence="6">The sequence shown here is derived from an EMBL/GenBank/DDBJ whole genome shotgun (WGS) entry which is preliminary data.</text>
</comment>
<dbReference type="InterPro" id="IPR036388">
    <property type="entry name" value="WH-like_DNA-bd_sf"/>
</dbReference>
<dbReference type="SUPFAM" id="SSF46785">
    <property type="entry name" value="Winged helix' DNA-binding domain"/>
    <property type="match status" value="1"/>
</dbReference>
<evidence type="ECO:0000256" key="4">
    <source>
        <dbReference type="PIRNR" id="PIRNR006707"/>
    </source>
</evidence>
<evidence type="ECO:0000256" key="3">
    <source>
        <dbReference type="ARBA" id="ARBA00023163"/>
    </source>
</evidence>
<dbReference type="CDD" id="cd00090">
    <property type="entry name" value="HTH_ARSR"/>
    <property type="match status" value="1"/>
</dbReference>
<protein>
    <recommendedName>
        <fullName evidence="4">HTH-type transcriptional regulator</fullName>
    </recommendedName>
</protein>
<dbReference type="PIRSF" id="PIRSF006707">
    <property type="entry name" value="MJ1563"/>
    <property type="match status" value="1"/>
</dbReference>
<dbReference type="PANTHER" id="PTHR38465">
    <property type="entry name" value="HTH-TYPE TRANSCRIPTIONAL REGULATOR MJ1563-RELATED"/>
    <property type="match status" value="1"/>
</dbReference>
<feature type="domain" description="HTH marR-type" evidence="5">
    <location>
        <begin position="22"/>
        <end position="80"/>
    </location>
</feature>
<dbReference type="EMBL" id="VUOA01000009">
    <property type="protein sequence ID" value="KAA2241108.1"/>
    <property type="molecule type" value="Genomic_DNA"/>
</dbReference>
<dbReference type="InterPro" id="IPR000835">
    <property type="entry name" value="HTH_MarR-typ"/>
</dbReference>
<dbReference type="Proteomes" id="UP000323142">
    <property type="component" value="Unassembled WGS sequence"/>
</dbReference>
<keyword evidence="1 4" id="KW-0805">Transcription regulation</keyword>
<dbReference type="Pfam" id="PF12802">
    <property type="entry name" value="MarR_2"/>
    <property type="match status" value="1"/>
</dbReference>
<dbReference type="InterPro" id="IPR011991">
    <property type="entry name" value="ArsR-like_HTH"/>
</dbReference>
<evidence type="ECO:0000256" key="2">
    <source>
        <dbReference type="ARBA" id="ARBA00023125"/>
    </source>
</evidence>
<name>A0A5B2VR13_9HYPH</name>
<accession>A0A5B2VR13</accession>
<gene>
    <name evidence="6" type="ORF">F0L46_04730</name>
</gene>
<keyword evidence="2 4" id="KW-0238">DNA-binding</keyword>